<comment type="caution">
    <text evidence="2">The sequence shown here is derived from an EMBL/GenBank/DDBJ whole genome shotgun (WGS) entry which is preliminary data.</text>
</comment>
<proteinExistence type="predicted"/>
<evidence type="ECO:0000313" key="2">
    <source>
        <dbReference type="EMBL" id="KAH0909002.1"/>
    </source>
</evidence>
<evidence type="ECO:0000256" key="1">
    <source>
        <dbReference type="SAM" id="MobiDB-lite"/>
    </source>
</evidence>
<name>A0ABQ8BW08_BRANA</name>
<reference evidence="2 3" key="1">
    <citation type="submission" date="2021-05" db="EMBL/GenBank/DDBJ databases">
        <title>Genome Assembly of Synthetic Allotetraploid Brassica napus Reveals Homoeologous Exchanges between Subgenomes.</title>
        <authorList>
            <person name="Davis J.T."/>
        </authorList>
    </citation>
    <scope>NUCLEOTIDE SEQUENCE [LARGE SCALE GENOMIC DNA]</scope>
    <source>
        <strain evidence="3">cv. Da-Ae</strain>
        <tissue evidence="2">Seedling</tissue>
    </source>
</reference>
<dbReference type="Proteomes" id="UP000824890">
    <property type="component" value="Unassembled WGS sequence"/>
</dbReference>
<feature type="region of interest" description="Disordered" evidence="1">
    <location>
        <begin position="51"/>
        <end position="70"/>
    </location>
</feature>
<dbReference type="EMBL" id="JAGKQM010000009">
    <property type="protein sequence ID" value="KAH0909002.1"/>
    <property type="molecule type" value="Genomic_DNA"/>
</dbReference>
<accession>A0ABQ8BW08</accession>
<protein>
    <submittedName>
        <fullName evidence="2">Uncharacterized protein</fullName>
    </submittedName>
</protein>
<organism evidence="2 3">
    <name type="scientific">Brassica napus</name>
    <name type="common">Rape</name>
    <dbReference type="NCBI Taxonomy" id="3708"/>
    <lineage>
        <taxon>Eukaryota</taxon>
        <taxon>Viridiplantae</taxon>
        <taxon>Streptophyta</taxon>
        <taxon>Embryophyta</taxon>
        <taxon>Tracheophyta</taxon>
        <taxon>Spermatophyta</taxon>
        <taxon>Magnoliopsida</taxon>
        <taxon>eudicotyledons</taxon>
        <taxon>Gunneridae</taxon>
        <taxon>Pentapetalae</taxon>
        <taxon>rosids</taxon>
        <taxon>malvids</taxon>
        <taxon>Brassicales</taxon>
        <taxon>Brassicaceae</taxon>
        <taxon>Brassiceae</taxon>
        <taxon>Brassica</taxon>
    </lineage>
</organism>
<gene>
    <name evidence="2" type="ORF">HID58_032323</name>
</gene>
<sequence length="70" mass="7811">MGVKQSIKLLDENDSPLSLVKVPSMVEPLRTCGHRVFALVPPVTSKRTPWPDFLRAPSGEQRSQKALWLA</sequence>
<evidence type="ECO:0000313" key="3">
    <source>
        <dbReference type="Proteomes" id="UP000824890"/>
    </source>
</evidence>
<keyword evidence="3" id="KW-1185">Reference proteome</keyword>